<dbReference type="Gene3D" id="1.10.1760.20">
    <property type="match status" value="1"/>
</dbReference>
<evidence type="ECO:0000313" key="4">
    <source>
        <dbReference type="Proteomes" id="UP000646745"/>
    </source>
</evidence>
<proteinExistence type="inferred from homology"/>
<evidence type="ECO:0000313" key="3">
    <source>
        <dbReference type="EMBL" id="GHB21042.1"/>
    </source>
</evidence>
<accession>A0ABQ3E4Q9</accession>
<dbReference type="PANTHER" id="PTHR34295">
    <property type="entry name" value="BIOTIN TRANSPORTER BIOY"/>
    <property type="match status" value="1"/>
</dbReference>
<dbReference type="PANTHER" id="PTHR34295:SF1">
    <property type="entry name" value="BIOTIN TRANSPORTER BIOY"/>
    <property type="match status" value="1"/>
</dbReference>
<dbReference type="Proteomes" id="UP000646745">
    <property type="component" value="Unassembled WGS sequence"/>
</dbReference>
<keyword evidence="2" id="KW-0472">Membrane</keyword>
<feature type="transmembrane region" description="Helical" evidence="2">
    <location>
        <begin position="57"/>
        <end position="79"/>
    </location>
</feature>
<sequence>MSSLSRTPSMTAAAPLDLSRRSPAFKTAAVLAGSLFLTLCSYIQVPMVPVPVTLQTFGVLLVGALFGWRLGALTILAWFGEAAIGLPVLAGGKSGWIAFVGPTAGYLFSYPLCAALAGWWVEKRWRRRLPLAFTGMALASLLCLASGAAWLSLSIGLEKAIALGVTPFLLGDLLKSALVAVSLKLIAESVETRRRGRQDDQGQA</sequence>
<feature type="transmembrane region" description="Helical" evidence="2">
    <location>
        <begin position="161"/>
        <end position="187"/>
    </location>
</feature>
<keyword evidence="2" id="KW-1133">Transmembrane helix</keyword>
<evidence type="ECO:0000256" key="1">
    <source>
        <dbReference type="ARBA" id="ARBA00010692"/>
    </source>
</evidence>
<feature type="transmembrane region" description="Helical" evidence="2">
    <location>
        <begin position="24"/>
        <end position="45"/>
    </location>
</feature>
<dbReference type="InterPro" id="IPR003784">
    <property type="entry name" value="BioY"/>
</dbReference>
<reference evidence="4" key="1">
    <citation type="journal article" date="2019" name="Int. J. Syst. Evol. Microbiol.">
        <title>The Global Catalogue of Microorganisms (GCM) 10K type strain sequencing project: providing services to taxonomists for standard genome sequencing and annotation.</title>
        <authorList>
            <consortium name="The Broad Institute Genomics Platform"/>
            <consortium name="The Broad Institute Genome Sequencing Center for Infectious Disease"/>
            <person name="Wu L."/>
            <person name="Ma J."/>
        </authorList>
    </citation>
    <scope>NUCLEOTIDE SEQUENCE [LARGE SCALE GENOMIC DNA]</scope>
    <source>
        <strain evidence="4">KCTC 32998</strain>
    </source>
</reference>
<protein>
    <submittedName>
        <fullName evidence="3">Biotin transporter BioY</fullName>
    </submittedName>
</protein>
<keyword evidence="4" id="KW-1185">Reference proteome</keyword>
<keyword evidence="2" id="KW-0812">Transmembrane</keyword>
<comment type="caution">
    <text evidence="3">The sequence shown here is derived from an EMBL/GenBank/DDBJ whole genome shotgun (WGS) entry which is preliminary data.</text>
</comment>
<dbReference type="Pfam" id="PF02632">
    <property type="entry name" value="BioY"/>
    <property type="match status" value="1"/>
</dbReference>
<name>A0ABQ3E4Q9_9GAMM</name>
<dbReference type="EMBL" id="BMZI01000004">
    <property type="protein sequence ID" value="GHB21042.1"/>
    <property type="molecule type" value="Genomic_DNA"/>
</dbReference>
<organism evidence="3 4">
    <name type="scientific">Salinicola rhizosphaerae</name>
    <dbReference type="NCBI Taxonomy" id="1443141"/>
    <lineage>
        <taxon>Bacteria</taxon>
        <taxon>Pseudomonadati</taxon>
        <taxon>Pseudomonadota</taxon>
        <taxon>Gammaproteobacteria</taxon>
        <taxon>Oceanospirillales</taxon>
        <taxon>Halomonadaceae</taxon>
        <taxon>Salinicola</taxon>
    </lineage>
</organism>
<gene>
    <name evidence="3" type="ORF">GCM10009038_19850</name>
</gene>
<evidence type="ECO:0000256" key="2">
    <source>
        <dbReference type="SAM" id="Phobius"/>
    </source>
</evidence>
<feature type="transmembrane region" description="Helical" evidence="2">
    <location>
        <begin position="99"/>
        <end position="121"/>
    </location>
</feature>
<comment type="similarity">
    <text evidence="1">Belongs to the BioY family.</text>
</comment>
<feature type="transmembrane region" description="Helical" evidence="2">
    <location>
        <begin position="133"/>
        <end position="155"/>
    </location>
</feature>